<dbReference type="GO" id="GO:0004798">
    <property type="term" value="F:dTMP kinase activity"/>
    <property type="evidence" value="ECO:0007669"/>
    <property type="project" value="UniProtKB-EC"/>
</dbReference>
<keyword evidence="6" id="KW-0545">Nucleotide biosynthesis</keyword>
<dbReference type="Gene3D" id="3.40.50.300">
    <property type="entry name" value="P-loop containing nucleotide triphosphate hydrolases"/>
    <property type="match status" value="1"/>
</dbReference>
<dbReference type="RefSeq" id="XP_007770647.1">
    <property type="nucleotide sequence ID" value="XM_007772457.1"/>
</dbReference>
<comment type="pathway">
    <text evidence="1">Pyrimidine metabolism; dTTP biosynthesis.</text>
</comment>
<dbReference type="FunFam" id="3.40.50.300:FF:000679">
    <property type="entry name" value="Thymidylate kinase"/>
    <property type="match status" value="1"/>
</dbReference>
<comment type="caution">
    <text evidence="11">The sequence shown here is derived from an EMBL/GenBank/DDBJ whole genome shotgun (WGS) entry which is preliminary data.</text>
</comment>
<dbReference type="GeneID" id="19205631"/>
<reference evidence="12" key="1">
    <citation type="journal article" date="2012" name="Science">
        <title>The Paleozoic origin of enzymatic lignin decomposition reconstructed from 31 fungal genomes.</title>
        <authorList>
            <person name="Floudas D."/>
            <person name="Binder M."/>
            <person name="Riley R."/>
            <person name="Barry K."/>
            <person name="Blanchette R.A."/>
            <person name="Henrissat B."/>
            <person name="Martinez A.T."/>
            <person name="Otillar R."/>
            <person name="Spatafora J.W."/>
            <person name="Yadav J.S."/>
            <person name="Aerts A."/>
            <person name="Benoit I."/>
            <person name="Boyd A."/>
            <person name="Carlson A."/>
            <person name="Copeland A."/>
            <person name="Coutinho P.M."/>
            <person name="de Vries R.P."/>
            <person name="Ferreira P."/>
            <person name="Findley K."/>
            <person name="Foster B."/>
            <person name="Gaskell J."/>
            <person name="Glotzer D."/>
            <person name="Gorecki P."/>
            <person name="Heitman J."/>
            <person name="Hesse C."/>
            <person name="Hori C."/>
            <person name="Igarashi K."/>
            <person name="Jurgens J.A."/>
            <person name="Kallen N."/>
            <person name="Kersten P."/>
            <person name="Kohler A."/>
            <person name="Kuees U."/>
            <person name="Kumar T.K.A."/>
            <person name="Kuo A."/>
            <person name="LaButti K."/>
            <person name="Larrondo L.F."/>
            <person name="Lindquist E."/>
            <person name="Ling A."/>
            <person name="Lombard V."/>
            <person name="Lucas S."/>
            <person name="Lundell T."/>
            <person name="Martin R."/>
            <person name="McLaughlin D.J."/>
            <person name="Morgenstern I."/>
            <person name="Morin E."/>
            <person name="Murat C."/>
            <person name="Nagy L.G."/>
            <person name="Nolan M."/>
            <person name="Ohm R.A."/>
            <person name="Patyshakuliyeva A."/>
            <person name="Rokas A."/>
            <person name="Ruiz-Duenas F.J."/>
            <person name="Sabat G."/>
            <person name="Salamov A."/>
            <person name="Samejima M."/>
            <person name="Schmutz J."/>
            <person name="Slot J.C."/>
            <person name="St John F."/>
            <person name="Stenlid J."/>
            <person name="Sun H."/>
            <person name="Sun S."/>
            <person name="Syed K."/>
            <person name="Tsang A."/>
            <person name="Wiebenga A."/>
            <person name="Young D."/>
            <person name="Pisabarro A."/>
            <person name="Eastwood D.C."/>
            <person name="Martin F."/>
            <person name="Cullen D."/>
            <person name="Grigoriev I.V."/>
            <person name="Hibbett D.S."/>
        </authorList>
    </citation>
    <scope>NUCLEOTIDE SEQUENCE [LARGE SCALE GENOMIC DNA]</scope>
    <source>
        <strain evidence="12">RWD-64-598 SS2</strain>
    </source>
</reference>
<dbReference type="GO" id="GO:0005634">
    <property type="term" value="C:nucleus"/>
    <property type="evidence" value="ECO:0007669"/>
    <property type="project" value="TreeGrafter"/>
</dbReference>
<keyword evidence="12" id="KW-1185">Reference proteome</keyword>
<dbReference type="HAMAP" id="MF_00165">
    <property type="entry name" value="Thymidylate_kinase"/>
    <property type="match status" value="1"/>
</dbReference>
<dbReference type="OrthoDB" id="425602at2759"/>
<dbReference type="InterPro" id="IPR018095">
    <property type="entry name" value="Thymidylate_kin_CS"/>
</dbReference>
<evidence type="ECO:0000256" key="9">
    <source>
        <dbReference type="ARBA" id="ARBA00022840"/>
    </source>
</evidence>
<evidence type="ECO:0000313" key="11">
    <source>
        <dbReference type="EMBL" id="EIW78885.1"/>
    </source>
</evidence>
<dbReference type="PANTHER" id="PTHR10344">
    <property type="entry name" value="THYMIDYLATE KINASE"/>
    <property type="match status" value="1"/>
</dbReference>
<evidence type="ECO:0000256" key="7">
    <source>
        <dbReference type="ARBA" id="ARBA00022741"/>
    </source>
</evidence>
<gene>
    <name evidence="11" type="ORF">CONPUDRAFT_166763</name>
</gene>
<name>A0A5M3MJR2_CONPW</name>
<dbReference type="GO" id="GO:0006233">
    <property type="term" value="P:dTDP biosynthetic process"/>
    <property type="evidence" value="ECO:0007669"/>
    <property type="project" value="InterPro"/>
</dbReference>
<evidence type="ECO:0000256" key="8">
    <source>
        <dbReference type="ARBA" id="ARBA00022777"/>
    </source>
</evidence>
<dbReference type="PROSITE" id="PS01331">
    <property type="entry name" value="THYMIDYLATE_KINASE"/>
    <property type="match status" value="1"/>
</dbReference>
<dbReference type="GO" id="GO:0004550">
    <property type="term" value="F:nucleoside diphosphate kinase activity"/>
    <property type="evidence" value="ECO:0007669"/>
    <property type="project" value="TreeGrafter"/>
</dbReference>
<evidence type="ECO:0000259" key="10">
    <source>
        <dbReference type="Pfam" id="PF02223"/>
    </source>
</evidence>
<evidence type="ECO:0000256" key="6">
    <source>
        <dbReference type="ARBA" id="ARBA00022727"/>
    </source>
</evidence>
<dbReference type="EC" id="2.7.4.9" evidence="3"/>
<sequence>MASQQKRGMFIVFEGLDRSGKSTQVELLRQELIRESGSDTSTVTMKFPDRTTPIGQIIDSYLQQQTSLDDQAIHLLFSANRWEDASDIMSHLESGVTVIVDRYAFSGVAFSLQKGFSYEWCQSPDRGLPAPDLILFLDINPEVAGSRGGYGDERYEQKKVQKSVLEAFSCVKNEVIKEGYKWVDIDASQGVNQVKDAVLKAVREAASQVNGPVRQLWAPSA</sequence>
<dbReference type="GO" id="GO:0006235">
    <property type="term" value="P:dTTP biosynthetic process"/>
    <property type="evidence" value="ECO:0007669"/>
    <property type="project" value="TreeGrafter"/>
</dbReference>
<keyword evidence="9" id="KW-0067">ATP-binding</keyword>
<protein>
    <recommendedName>
        <fullName evidence="4">Thymidylate kinase</fullName>
        <ecNumber evidence="3">2.7.4.9</ecNumber>
    </recommendedName>
</protein>
<proteinExistence type="inferred from homology"/>
<dbReference type="PANTHER" id="PTHR10344:SF1">
    <property type="entry name" value="THYMIDYLATE KINASE"/>
    <property type="match status" value="1"/>
</dbReference>
<evidence type="ECO:0000256" key="4">
    <source>
        <dbReference type="ARBA" id="ARBA00017144"/>
    </source>
</evidence>
<dbReference type="GO" id="GO:0005524">
    <property type="term" value="F:ATP binding"/>
    <property type="evidence" value="ECO:0007669"/>
    <property type="project" value="UniProtKB-KW"/>
</dbReference>
<keyword evidence="7" id="KW-0547">Nucleotide-binding</keyword>
<evidence type="ECO:0000256" key="3">
    <source>
        <dbReference type="ARBA" id="ARBA00012980"/>
    </source>
</evidence>
<dbReference type="InterPro" id="IPR039430">
    <property type="entry name" value="Thymidylate_kin-like_dom"/>
</dbReference>
<dbReference type="EMBL" id="JH711581">
    <property type="protein sequence ID" value="EIW78885.1"/>
    <property type="molecule type" value="Genomic_DNA"/>
</dbReference>
<dbReference type="GO" id="GO:0005829">
    <property type="term" value="C:cytosol"/>
    <property type="evidence" value="ECO:0007669"/>
    <property type="project" value="TreeGrafter"/>
</dbReference>
<dbReference type="AlphaFoldDB" id="A0A5M3MJR2"/>
<evidence type="ECO:0000256" key="1">
    <source>
        <dbReference type="ARBA" id="ARBA00004992"/>
    </source>
</evidence>
<organism evidence="11 12">
    <name type="scientific">Coniophora puteana (strain RWD-64-598)</name>
    <name type="common">Brown rot fungus</name>
    <dbReference type="NCBI Taxonomy" id="741705"/>
    <lineage>
        <taxon>Eukaryota</taxon>
        <taxon>Fungi</taxon>
        <taxon>Dikarya</taxon>
        <taxon>Basidiomycota</taxon>
        <taxon>Agaricomycotina</taxon>
        <taxon>Agaricomycetes</taxon>
        <taxon>Agaricomycetidae</taxon>
        <taxon>Boletales</taxon>
        <taxon>Coniophorineae</taxon>
        <taxon>Coniophoraceae</taxon>
        <taxon>Coniophora</taxon>
    </lineage>
</organism>
<feature type="domain" description="Thymidylate kinase-like" evidence="10">
    <location>
        <begin position="13"/>
        <end position="197"/>
    </location>
</feature>
<evidence type="ECO:0000313" key="12">
    <source>
        <dbReference type="Proteomes" id="UP000053558"/>
    </source>
</evidence>
<dbReference type="Proteomes" id="UP000053558">
    <property type="component" value="Unassembled WGS sequence"/>
</dbReference>
<dbReference type="GO" id="GO:0006227">
    <property type="term" value="P:dUDP biosynthetic process"/>
    <property type="evidence" value="ECO:0007669"/>
    <property type="project" value="TreeGrafter"/>
</dbReference>
<dbReference type="OMA" id="ANRWECA"/>
<dbReference type="KEGG" id="cput:CONPUDRAFT_166763"/>
<dbReference type="NCBIfam" id="TIGR00041">
    <property type="entry name" value="DTMP_kinase"/>
    <property type="match status" value="1"/>
</dbReference>
<dbReference type="Pfam" id="PF02223">
    <property type="entry name" value="Thymidylate_kin"/>
    <property type="match status" value="1"/>
</dbReference>
<dbReference type="CDD" id="cd01672">
    <property type="entry name" value="TMPK"/>
    <property type="match status" value="1"/>
</dbReference>
<evidence type="ECO:0000256" key="5">
    <source>
        <dbReference type="ARBA" id="ARBA00022679"/>
    </source>
</evidence>
<accession>A0A5M3MJR2</accession>
<dbReference type="InterPro" id="IPR018094">
    <property type="entry name" value="Thymidylate_kinase"/>
</dbReference>
<keyword evidence="8 11" id="KW-0418">Kinase</keyword>
<comment type="similarity">
    <text evidence="2">Belongs to the thymidylate kinase family.</text>
</comment>
<dbReference type="SUPFAM" id="SSF52540">
    <property type="entry name" value="P-loop containing nucleoside triphosphate hydrolases"/>
    <property type="match status" value="1"/>
</dbReference>
<dbReference type="InterPro" id="IPR027417">
    <property type="entry name" value="P-loop_NTPase"/>
</dbReference>
<keyword evidence="5" id="KW-0808">Transferase</keyword>
<evidence type="ECO:0000256" key="2">
    <source>
        <dbReference type="ARBA" id="ARBA00009776"/>
    </source>
</evidence>